<dbReference type="Gene3D" id="3.20.20.100">
    <property type="entry name" value="NADP-dependent oxidoreductase domain"/>
    <property type="match status" value="1"/>
</dbReference>
<comment type="caution">
    <text evidence="2">The sequence shown here is derived from an EMBL/GenBank/DDBJ whole genome shotgun (WGS) entry which is preliminary data.</text>
</comment>
<dbReference type="InterPro" id="IPR023210">
    <property type="entry name" value="NADP_OxRdtase_dom"/>
</dbReference>
<dbReference type="InterPro" id="IPR036812">
    <property type="entry name" value="NAD(P)_OxRdtase_dom_sf"/>
</dbReference>
<dbReference type="EMBL" id="JBHSKF010000002">
    <property type="protein sequence ID" value="MFC5286643.1"/>
    <property type="molecule type" value="Genomic_DNA"/>
</dbReference>
<evidence type="ECO:0000313" key="3">
    <source>
        <dbReference type="Proteomes" id="UP001596157"/>
    </source>
</evidence>
<protein>
    <submittedName>
        <fullName evidence="2">Aldo/keto reductase</fullName>
    </submittedName>
</protein>
<sequence>MSSGQDVPFVLGTGSVENEDAYAVLDAYFAAGGRYLDTARVYGRAEAVVGSWLADRGVRGDVVLLVKGGHPDSRWRPRLSRAAVFDDARASLDDLGVDSVDSYLLHRDDPGQPVDAIAAVLTELVESGIARAVGVSNWSSERVELLLDALARNGGPPVSWVSNYFGLATVAAPSPYPGVRSAVPSLVDLARRSGFPVLAWSGLSSGYFDGRRAAIFESAANAARRDVLRSVAERHGASPTAVLARWMSTRPAIVAVFGSADADHVVELISAARDPRLDDPVADLVSTLGEAMDDIGDFPPGA</sequence>
<dbReference type="Proteomes" id="UP001596157">
    <property type="component" value="Unassembled WGS sequence"/>
</dbReference>
<evidence type="ECO:0000259" key="1">
    <source>
        <dbReference type="Pfam" id="PF00248"/>
    </source>
</evidence>
<dbReference type="RefSeq" id="WP_378244768.1">
    <property type="nucleotide sequence ID" value="NZ_JBHSKF010000002.1"/>
</dbReference>
<proteinExistence type="predicted"/>
<dbReference type="Pfam" id="PF00248">
    <property type="entry name" value="Aldo_ket_red"/>
    <property type="match status" value="1"/>
</dbReference>
<dbReference type="PANTHER" id="PTHR43364">
    <property type="entry name" value="NADH-SPECIFIC METHYLGLYOXAL REDUCTASE-RELATED"/>
    <property type="match status" value="1"/>
</dbReference>
<dbReference type="SUPFAM" id="SSF51430">
    <property type="entry name" value="NAD(P)-linked oxidoreductase"/>
    <property type="match status" value="1"/>
</dbReference>
<feature type="domain" description="NADP-dependent oxidoreductase" evidence="1">
    <location>
        <begin position="13"/>
        <end position="279"/>
    </location>
</feature>
<accession>A0ABW0EGY2</accession>
<dbReference type="PRINTS" id="PR00069">
    <property type="entry name" value="ALDKETRDTASE"/>
</dbReference>
<reference evidence="3" key="1">
    <citation type="journal article" date="2019" name="Int. J. Syst. Evol. Microbiol.">
        <title>The Global Catalogue of Microorganisms (GCM) 10K type strain sequencing project: providing services to taxonomists for standard genome sequencing and annotation.</title>
        <authorList>
            <consortium name="The Broad Institute Genomics Platform"/>
            <consortium name="The Broad Institute Genome Sequencing Center for Infectious Disease"/>
            <person name="Wu L."/>
            <person name="Ma J."/>
        </authorList>
    </citation>
    <scope>NUCLEOTIDE SEQUENCE [LARGE SCALE GENOMIC DNA]</scope>
    <source>
        <strain evidence="3">CCUG 59778</strain>
    </source>
</reference>
<dbReference type="InterPro" id="IPR050523">
    <property type="entry name" value="AKR_Detox_Biosynth"/>
</dbReference>
<keyword evidence="3" id="KW-1185">Reference proteome</keyword>
<name>A0ABW0EGY2_9PSEU</name>
<evidence type="ECO:0000313" key="2">
    <source>
        <dbReference type="EMBL" id="MFC5286643.1"/>
    </source>
</evidence>
<dbReference type="PANTHER" id="PTHR43364:SF6">
    <property type="entry name" value="OXIDOREDUCTASE-RELATED"/>
    <property type="match status" value="1"/>
</dbReference>
<organism evidence="2 3">
    <name type="scientific">Actinokineospora guangxiensis</name>
    <dbReference type="NCBI Taxonomy" id="1490288"/>
    <lineage>
        <taxon>Bacteria</taxon>
        <taxon>Bacillati</taxon>
        <taxon>Actinomycetota</taxon>
        <taxon>Actinomycetes</taxon>
        <taxon>Pseudonocardiales</taxon>
        <taxon>Pseudonocardiaceae</taxon>
        <taxon>Actinokineospora</taxon>
    </lineage>
</organism>
<gene>
    <name evidence="2" type="ORF">ACFPM7_06235</name>
</gene>
<dbReference type="InterPro" id="IPR020471">
    <property type="entry name" value="AKR"/>
</dbReference>